<gene>
    <name evidence="4" type="ordered locus">M5M_02495</name>
</gene>
<feature type="domain" description="Ketoreductase" evidence="3">
    <location>
        <begin position="16"/>
        <end position="215"/>
    </location>
</feature>
<dbReference type="Proteomes" id="UP000000466">
    <property type="component" value="Chromosome"/>
</dbReference>
<organism evidence="4 5">
    <name type="scientific">Simiduia agarivorans (strain DSM 21679 / JCM 13881 / BCRC 17597 / SA1)</name>
    <dbReference type="NCBI Taxonomy" id="1117647"/>
    <lineage>
        <taxon>Bacteria</taxon>
        <taxon>Pseudomonadati</taxon>
        <taxon>Pseudomonadota</taxon>
        <taxon>Gammaproteobacteria</taxon>
        <taxon>Cellvibrionales</taxon>
        <taxon>Cellvibrionaceae</taxon>
        <taxon>Simiduia</taxon>
    </lineage>
</organism>
<dbReference type="HOGENOM" id="CLU_010194_2_10_6"/>
<dbReference type="OrthoDB" id="9790785at2"/>
<dbReference type="PANTHER" id="PTHR42901:SF1">
    <property type="entry name" value="ALCOHOL DEHYDROGENASE"/>
    <property type="match status" value="1"/>
</dbReference>
<name>K4KID5_SIMAS</name>
<dbReference type="PRINTS" id="PR00081">
    <property type="entry name" value="GDHRDH"/>
</dbReference>
<protein>
    <submittedName>
        <fullName evidence="4">Oxidoreductase</fullName>
    </submittedName>
</protein>
<dbReference type="InterPro" id="IPR002347">
    <property type="entry name" value="SDR_fam"/>
</dbReference>
<dbReference type="InterPro" id="IPR057326">
    <property type="entry name" value="KR_dom"/>
</dbReference>
<dbReference type="EMBL" id="CP003746">
    <property type="protein sequence ID" value="AFU97718.1"/>
    <property type="molecule type" value="Genomic_DNA"/>
</dbReference>
<reference evidence="4 5" key="1">
    <citation type="journal article" date="2013" name="Genome Announc.">
        <title>Complete genome sequence of Simiduia agarivorans SA1(T), a marine bacterium able to degrade a variety of polysaccharides.</title>
        <authorList>
            <person name="Lin S.Y."/>
            <person name="Shieh W.Y."/>
            <person name="Chen J.S."/>
            <person name="Tang S.L."/>
        </authorList>
    </citation>
    <scope>NUCLEOTIDE SEQUENCE [LARGE SCALE GENOMIC DNA]</scope>
    <source>
        <strain evidence="5">DSM 21679 / JCM 13881 / BCRC 17597 / SA1</strain>
    </source>
</reference>
<dbReference type="SUPFAM" id="SSF51735">
    <property type="entry name" value="NAD(P)-binding Rossmann-fold domains"/>
    <property type="match status" value="1"/>
</dbReference>
<keyword evidence="2" id="KW-0560">Oxidoreductase</keyword>
<evidence type="ECO:0000256" key="2">
    <source>
        <dbReference type="ARBA" id="ARBA00023002"/>
    </source>
</evidence>
<dbReference type="Pfam" id="PF00106">
    <property type="entry name" value="adh_short"/>
    <property type="match status" value="1"/>
</dbReference>
<dbReference type="InterPro" id="IPR036291">
    <property type="entry name" value="NAD(P)-bd_dom_sf"/>
</dbReference>
<keyword evidence="5" id="KW-1185">Reference proteome</keyword>
<dbReference type="SMART" id="SM00822">
    <property type="entry name" value="PKS_KR"/>
    <property type="match status" value="1"/>
</dbReference>
<dbReference type="STRING" id="1117647.M5M_02495"/>
<accession>K4KID5</accession>
<dbReference type="NCBIfam" id="NF006509">
    <property type="entry name" value="PRK08945.1"/>
    <property type="match status" value="1"/>
</dbReference>
<evidence type="ECO:0000259" key="3">
    <source>
        <dbReference type="SMART" id="SM00822"/>
    </source>
</evidence>
<dbReference type="Gene3D" id="3.40.50.720">
    <property type="entry name" value="NAD(P)-binding Rossmann-like Domain"/>
    <property type="match status" value="1"/>
</dbReference>
<dbReference type="eggNOG" id="COG1028">
    <property type="taxonomic scope" value="Bacteria"/>
</dbReference>
<sequence length="251" mass="27015">MKLSEYAPAKDLLKDKIIIVTGAGSGIGKQAALTFARHGATVVLMGRTIAKLEQVYDAIDAENLPQAAIYPINFEGAVEKDYIDMADKIDDAFGRIDGILFNAAELGERTPLENYAADTWQKILQVNATAPFLMVKSLLPLLRAAPSASVVFTGSSVGYRGRAYWGAYAASKAAQENLMQTLADEEDGTSQVRANSINPAATRTAMRAAAYPAENPEDVKPADALMPAYLWLLGPDSAVHSGKQFDWDSEI</sequence>
<evidence type="ECO:0000256" key="1">
    <source>
        <dbReference type="ARBA" id="ARBA00006484"/>
    </source>
</evidence>
<proteinExistence type="inferred from homology"/>
<dbReference type="AlphaFoldDB" id="K4KID5"/>
<comment type="similarity">
    <text evidence="1">Belongs to the short-chain dehydrogenases/reductases (SDR) family.</text>
</comment>
<dbReference type="PANTHER" id="PTHR42901">
    <property type="entry name" value="ALCOHOL DEHYDROGENASE"/>
    <property type="match status" value="1"/>
</dbReference>
<evidence type="ECO:0000313" key="4">
    <source>
        <dbReference type="EMBL" id="AFU97718.1"/>
    </source>
</evidence>
<dbReference type="GO" id="GO:0016491">
    <property type="term" value="F:oxidoreductase activity"/>
    <property type="evidence" value="ECO:0007669"/>
    <property type="project" value="UniProtKB-KW"/>
</dbReference>
<dbReference type="RefSeq" id="WP_015045891.1">
    <property type="nucleotide sequence ID" value="NC_018868.3"/>
</dbReference>
<dbReference type="KEGG" id="saga:M5M_02495"/>
<evidence type="ECO:0000313" key="5">
    <source>
        <dbReference type="Proteomes" id="UP000000466"/>
    </source>
</evidence>